<dbReference type="Proteomes" id="UP001341281">
    <property type="component" value="Chromosome 03"/>
</dbReference>
<reference evidence="1 2" key="1">
    <citation type="submission" date="2024-02" db="EMBL/GenBank/DDBJ databases">
        <title>High-quality chromosome-scale genome assembly of Pensacola bahiagrass (Paspalum notatum Flugge var. saurae).</title>
        <authorList>
            <person name="Vega J.M."/>
            <person name="Podio M."/>
            <person name="Orjuela J."/>
            <person name="Siena L.A."/>
            <person name="Pessino S.C."/>
            <person name="Combes M.C."/>
            <person name="Mariac C."/>
            <person name="Albertini E."/>
            <person name="Pupilli F."/>
            <person name="Ortiz J.P.A."/>
            <person name="Leblanc O."/>
        </authorList>
    </citation>
    <scope>NUCLEOTIDE SEQUENCE [LARGE SCALE GENOMIC DNA]</scope>
    <source>
        <strain evidence="1">R1</strain>
        <tissue evidence="1">Leaf</tissue>
    </source>
</reference>
<organism evidence="1 2">
    <name type="scientific">Paspalum notatum var. saurae</name>
    <dbReference type="NCBI Taxonomy" id="547442"/>
    <lineage>
        <taxon>Eukaryota</taxon>
        <taxon>Viridiplantae</taxon>
        <taxon>Streptophyta</taxon>
        <taxon>Embryophyta</taxon>
        <taxon>Tracheophyta</taxon>
        <taxon>Spermatophyta</taxon>
        <taxon>Magnoliopsida</taxon>
        <taxon>Liliopsida</taxon>
        <taxon>Poales</taxon>
        <taxon>Poaceae</taxon>
        <taxon>PACMAD clade</taxon>
        <taxon>Panicoideae</taxon>
        <taxon>Andropogonodae</taxon>
        <taxon>Paspaleae</taxon>
        <taxon>Paspalinae</taxon>
        <taxon>Paspalum</taxon>
    </lineage>
</organism>
<dbReference type="AlphaFoldDB" id="A0AAQ3SYE5"/>
<dbReference type="EMBL" id="CP144747">
    <property type="protein sequence ID" value="WVZ62809.1"/>
    <property type="molecule type" value="Genomic_DNA"/>
</dbReference>
<gene>
    <name evidence="1" type="ORF">U9M48_012511</name>
</gene>
<evidence type="ECO:0000313" key="1">
    <source>
        <dbReference type="EMBL" id="WVZ62809.1"/>
    </source>
</evidence>
<sequence>MTSLSEELSRSASFLEGGRLLLSSSSTHSLIAFHSSLLKKHSSISSSDASSLSLSYLIHELYDPMKKCSLGWRKKLDELNALILCVAVKDLLSQAMDVNVVRHDAAVELLPDMLLLAVLRGDPEDPLCLKLQ</sequence>
<protein>
    <submittedName>
        <fullName evidence="1">Uncharacterized protein</fullName>
    </submittedName>
</protein>
<name>A0AAQ3SYE5_PASNO</name>
<proteinExistence type="predicted"/>
<keyword evidence="2" id="KW-1185">Reference proteome</keyword>
<accession>A0AAQ3SYE5</accession>
<evidence type="ECO:0000313" key="2">
    <source>
        <dbReference type="Proteomes" id="UP001341281"/>
    </source>
</evidence>